<evidence type="ECO:0000313" key="2">
    <source>
        <dbReference type="EMBL" id="CDI00761.1"/>
    </source>
</evidence>
<evidence type="ECO:0000313" key="3">
    <source>
        <dbReference type="Proteomes" id="UP000035760"/>
    </source>
</evidence>
<dbReference type="InterPro" id="IPR024983">
    <property type="entry name" value="CHAT_dom"/>
</dbReference>
<proteinExistence type="predicted"/>
<feature type="domain" description="CHAT" evidence="1">
    <location>
        <begin position="41"/>
        <end position="166"/>
    </location>
</feature>
<name>W6M066_9GAMM</name>
<reference evidence="2" key="2">
    <citation type="submission" date="2014-03" db="EMBL/GenBank/DDBJ databases">
        <title>Candidatus Competibacter-lineage genomes retrieved from metagenomes reveal functional metabolic diversity.</title>
        <authorList>
            <person name="McIlroy S.J."/>
            <person name="Albertsen M."/>
            <person name="Andresen E.K."/>
            <person name="Saunders A.M."/>
            <person name="Kristiansen R."/>
            <person name="Stokholm-Bjerregaard M."/>
            <person name="Nielsen K.L."/>
            <person name="Nielsen P.H."/>
        </authorList>
    </citation>
    <scope>NUCLEOTIDE SEQUENCE</scope>
    <source>
        <strain evidence="2">Run_A_D11</strain>
    </source>
</reference>
<dbReference type="Proteomes" id="UP000035760">
    <property type="component" value="Unassembled WGS sequence"/>
</dbReference>
<dbReference type="STRING" id="1400863.BN873_10017"/>
<evidence type="ECO:0000259" key="1">
    <source>
        <dbReference type="Pfam" id="PF12770"/>
    </source>
</evidence>
<keyword evidence="3" id="KW-1185">Reference proteome</keyword>
<organism evidence="2 3">
    <name type="scientific">Candidatus Competibacter denitrificans Run_A_D11</name>
    <dbReference type="NCBI Taxonomy" id="1400863"/>
    <lineage>
        <taxon>Bacteria</taxon>
        <taxon>Pseudomonadati</taxon>
        <taxon>Pseudomonadota</taxon>
        <taxon>Gammaproteobacteria</taxon>
        <taxon>Candidatus Competibacteraceae</taxon>
        <taxon>Candidatus Competibacter</taxon>
    </lineage>
</organism>
<dbReference type="OrthoDB" id="8802521at2"/>
<gene>
    <name evidence="2" type="ORF">BN873_10017</name>
</gene>
<sequence length="192" mass="20567">MAKTILILAANPSDTHRLRLDQEVRDIQAGLERARRRDDFVLKQAWAVRPVDLRRAILDHKPAIVHFCGHGGGREGIALEDDSGNARLVSTEALAGLFALFASSVECVVLNACYSAVQAEAIAEHIPHVIGMSQAISDQAAMEFAVALYDGLAAGESAAFAYQLACNALQLAGIPEHQTPVLKSKSQSPQNS</sequence>
<dbReference type="RefSeq" id="WP_048669827.1">
    <property type="nucleotide sequence ID" value="NZ_CBTJ020000001.1"/>
</dbReference>
<reference evidence="2" key="1">
    <citation type="submission" date="2013-07" db="EMBL/GenBank/DDBJ databases">
        <authorList>
            <person name="McIlroy S."/>
        </authorList>
    </citation>
    <scope>NUCLEOTIDE SEQUENCE [LARGE SCALE GENOMIC DNA]</scope>
    <source>
        <strain evidence="2">Run_A_D11</strain>
    </source>
</reference>
<protein>
    <recommendedName>
        <fullName evidence="1">CHAT domain-containing protein</fullName>
    </recommendedName>
</protein>
<dbReference type="AlphaFoldDB" id="W6M066"/>
<dbReference type="EMBL" id="CBTJ020000001">
    <property type="protein sequence ID" value="CDI00761.1"/>
    <property type="molecule type" value="Genomic_DNA"/>
</dbReference>
<accession>W6M066</accession>
<dbReference type="Pfam" id="PF12770">
    <property type="entry name" value="CHAT"/>
    <property type="match status" value="1"/>
</dbReference>
<comment type="caution">
    <text evidence="2">The sequence shown here is derived from an EMBL/GenBank/DDBJ whole genome shotgun (WGS) entry which is preliminary data.</text>
</comment>